<evidence type="ECO:0000313" key="3">
    <source>
        <dbReference type="Proteomes" id="UP000324222"/>
    </source>
</evidence>
<evidence type="ECO:0000256" key="1">
    <source>
        <dbReference type="SAM" id="MobiDB-lite"/>
    </source>
</evidence>
<protein>
    <recommendedName>
        <fullName evidence="4">RNA-directed DNA polymerase from mobile element jockey</fullName>
    </recommendedName>
</protein>
<dbReference type="AlphaFoldDB" id="A0A5B7CKA0"/>
<feature type="region of interest" description="Disordered" evidence="1">
    <location>
        <begin position="1"/>
        <end position="63"/>
    </location>
</feature>
<evidence type="ECO:0008006" key="4">
    <source>
        <dbReference type="Google" id="ProtNLM"/>
    </source>
</evidence>
<organism evidence="2 3">
    <name type="scientific">Portunus trituberculatus</name>
    <name type="common">Swimming crab</name>
    <name type="synonym">Neptunus trituberculatus</name>
    <dbReference type="NCBI Taxonomy" id="210409"/>
    <lineage>
        <taxon>Eukaryota</taxon>
        <taxon>Metazoa</taxon>
        <taxon>Ecdysozoa</taxon>
        <taxon>Arthropoda</taxon>
        <taxon>Crustacea</taxon>
        <taxon>Multicrustacea</taxon>
        <taxon>Malacostraca</taxon>
        <taxon>Eumalacostraca</taxon>
        <taxon>Eucarida</taxon>
        <taxon>Decapoda</taxon>
        <taxon>Pleocyemata</taxon>
        <taxon>Brachyura</taxon>
        <taxon>Eubrachyura</taxon>
        <taxon>Portunoidea</taxon>
        <taxon>Portunidae</taxon>
        <taxon>Portuninae</taxon>
        <taxon>Portunus</taxon>
    </lineage>
</organism>
<dbReference type="InterPro" id="IPR036691">
    <property type="entry name" value="Endo/exonu/phosph_ase_sf"/>
</dbReference>
<proteinExistence type="predicted"/>
<sequence>MKCNSGVRQPGRGVEKRTKSAPSAALSEFPSPPTAHKHGNHNQDSFTTGIHPCGMASSNAPPHAHVVHRQASARGKQRINHLSQHLTVVSANVRGLRTNLGDLTHNFVLRHQADIVAVTETWLNGEVEPTFGNIPGYLKSERKA</sequence>
<evidence type="ECO:0000313" key="2">
    <source>
        <dbReference type="EMBL" id="MPC09705.1"/>
    </source>
</evidence>
<comment type="caution">
    <text evidence="2">The sequence shown here is derived from an EMBL/GenBank/DDBJ whole genome shotgun (WGS) entry which is preliminary data.</text>
</comment>
<dbReference type="Proteomes" id="UP000324222">
    <property type="component" value="Unassembled WGS sequence"/>
</dbReference>
<gene>
    <name evidence="2" type="ORF">E2C01_002323</name>
</gene>
<dbReference type="SUPFAM" id="SSF56219">
    <property type="entry name" value="DNase I-like"/>
    <property type="match status" value="1"/>
</dbReference>
<keyword evidence="3" id="KW-1185">Reference proteome</keyword>
<reference evidence="2 3" key="1">
    <citation type="submission" date="2019-05" db="EMBL/GenBank/DDBJ databases">
        <title>Another draft genome of Portunus trituberculatus and its Hox gene families provides insights of decapod evolution.</title>
        <authorList>
            <person name="Jeong J.-H."/>
            <person name="Song I."/>
            <person name="Kim S."/>
            <person name="Choi T."/>
            <person name="Kim D."/>
            <person name="Ryu S."/>
            <person name="Kim W."/>
        </authorList>
    </citation>
    <scope>NUCLEOTIDE SEQUENCE [LARGE SCALE GENOMIC DNA]</scope>
    <source>
        <tissue evidence="2">Muscle</tissue>
    </source>
</reference>
<accession>A0A5B7CKA0</accession>
<dbReference type="Gene3D" id="3.60.10.10">
    <property type="entry name" value="Endonuclease/exonuclease/phosphatase"/>
    <property type="match status" value="1"/>
</dbReference>
<dbReference type="EMBL" id="VSRR010000081">
    <property type="protein sequence ID" value="MPC09705.1"/>
    <property type="molecule type" value="Genomic_DNA"/>
</dbReference>
<name>A0A5B7CKA0_PORTR</name>
<dbReference type="OrthoDB" id="6756650at2759"/>